<dbReference type="Proteomes" id="UP000274131">
    <property type="component" value="Unassembled WGS sequence"/>
</dbReference>
<evidence type="ECO:0000256" key="1">
    <source>
        <dbReference type="ARBA" id="ARBA00025790"/>
    </source>
</evidence>
<sequence length="1309" mass="150524">MATETVTFRDAISNVDLLEDLAICDNQPCIESQPLPLLCRVNFDTSFEDRNAYITGVSKYIEEATRHAEFRGRLHAACVYSFFIHLFHLKAKSNDQPNRVEINEKVVQVLNPEVDKLYQFMHFTNRAIRRFCDEVKRLCHPEKRKDFVSEAYLLTLGKTLNMFAVLDELKNMKASIKNDFSTFRRSAQFLQVMADTNTIHEMQNLSMFLATQNKIKTDLQKELRKIEGFEELLADVVNICSLLFENRMYITPADRHMFVKAIAFALFLMGGEATAKLDQRRRISIAKLDKIFQSLEVVPLFGDLQIQPFSFVTRSTQFEASRWPNASGEGEKCHVNITERVIKIREHHMEYVTHLSRLSNGCFSDSSDSNHLLELWMIIVEKELTLSATQVAIYDKDGPRSDSENREMTQLALSGVQLLCSWTSDVVETISWKLLHPTDHRANRDCPEDAEEYERATKYNYSCAEKAALIEAKNFLFFSQFIFFTISMIKSVQMMLSKLESVLSIAIRRHIYAELQDFVQITLREMLHKAVKNKKDLLSSIIQSICDTCVDNCSGHFDSHSSDIGKSKKHKQTAVLGSVNDIRTARRCVAPSSTQLYMARTMTESLISERGGGRRLLRKEIEAKHIEKLANFLRMSFHWPALLCFSETLSECCELSQLWFREFYLEMSMGRRIQFPIDMSIPWILTDYILTSQDPRLIECIFYQLDLYNDAANYSLTRFRKQFLYDEVEAEVNLCFDQLVFKLSDSVFTYFKQLASSMLLDKRFKSDCQSLGFTIRMPPCFRYETLLKQRHLQILGRSIDLNRLVSQRINVALIRALDVAISKFEAEPLASVVVLDSLLEENRLCHRLMREHLGSISDFHDLFLEANHNVSAPYGRITIHIFCELDLDVMPNFCYNGSTHRFVPSRHMTQELTKREKYPNAALQYFWGSKSLGAAFETLFKMYSGFIGMPHLKAMARLLGYQGIAAILEELIKIAQELINGSLRGHVRAIFNSMPKICKLPRYDYGSPGVLEYYLAHLANVGKYPDLKKEMCQVLRKIGNIIVFCLQLELAMSQEEIVDLLTAAPFTNLLKCIDRFLEAEEEIKIKKLEQKYSRIQIASVVAQIGDLKQSAIAREGELLTKERLCCGLNIFQMFLSKIREILSADTLWTGGFPTNGVMWLDECVEFHRAWSAMQFFFCQPPPPSSGGVEQATEPLIEAVYGDGLHWAGNTIVILLGQHRRFEILDFSYHLLRVHRADGKNGVVKGIKLSNMVDRIRRFQLLNSQIFGVLDNYLQPVNESGEEMVDDSRVVREFAPPVHQSIAQQFPSCE</sequence>
<dbReference type="EMBL" id="UXUI01009384">
    <property type="protein sequence ID" value="VDD93607.1"/>
    <property type="molecule type" value="Genomic_DNA"/>
</dbReference>
<reference evidence="4 5" key="2">
    <citation type="submission" date="2018-10" db="EMBL/GenBank/DDBJ databases">
        <authorList>
            <consortium name="Pathogen Informatics"/>
        </authorList>
    </citation>
    <scope>NUCLEOTIDE SEQUENCE [LARGE SCALE GENOMIC DNA]</scope>
</reference>
<evidence type="ECO:0000259" key="3">
    <source>
        <dbReference type="Pfam" id="PF07159"/>
    </source>
</evidence>
<accession>A0A0N4VE23</accession>
<dbReference type="WBParaSite" id="EVEC_0000890601-mRNA-1">
    <property type="protein sequence ID" value="EVEC_0000890601-mRNA-1"/>
    <property type="gene ID" value="EVEC_0000890601"/>
</dbReference>
<evidence type="ECO:0000313" key="5">
    <source>
        <dbReference type="Proteomes" id="UP000274131"/>
    </source>
</evidence>
<dbReference type="InterPro" id="IPR009828">
    <property type="entry name" value="CYRIA/CYRIB_Rac1-bd"/>
</dbReference>
<evidence type="ECO:0000313" key="6">
    <source>
        <dbReference type="WBParaSite" id="EVEC_0000890601-mRNA-1"/>
    </source>
</evidence>
<dbReference type="Pfam" id="PF05994">
    <property type="entry name" value="FragX_IP"/>
    <property type="match status" value="1"/>
</dbReference>
<keyword evidence="5" id="KW-1185">Reference proteome</keyword>
<protein>
    <recommendedName>
        <fullName evidence="2">Cytoplasmic FMR1-interacting protein</fullName>
    </recommendedName>
</protein>
<dbReference type="GO" id="GO:0030833">
    <property type="term" value="P:regulation of actin filament polymerization"/>
    <property type="evidence" value="ECO:0007669"/>
    <property type="project" value="InterPro"/>
</dbReference>
<dbReference type="GO" id="GO:0005737">
    <property type="term" value="C:cytoplasm"/>
    <property type="evidence" value="ECO:0007669"/>
    <property type="project" value="UniProtKB-UniRule"/>
</dbReference>
<evidence type="ECO:0000256" key="2">
    <source>
        <dbReference type="PIRNR" id="PIRNR008153"/>
    </source>
</evidence>
<dbReference type="PIRSF" id="PIRSF008153">
    <property type="entry name" value="FMR1_interacting"/>
    <property type="match status" value="1"/>
</dbReference>
<name>A0A0N4VE23_ENTVE</name>
<comment type="similarity">
    <text evidence="1 2">Belongs to the CYFIP family.</text>
</comment>
<feature type="domain" description="CYRIA/CYRIB Rac1 binding" evidence="3">
    <location>
        <begin position="100"/>
        <end position="249"/>
    </location>
</feature>
<organism evidence="6">
    <name type="scientific">Enterobius vermicularis</name>
    <name type="common">Human pinworm</name>
    <dbReference type="NCBI Taxonomy" id="51028"/>
    <lineage>
        <taxon>Eukaryota</taxon>
        <taxon>Metazoa</taxon>
        <taxon>Ecdysozoa</taxon>
        <taxon>Nematoda</taxon>
        <taxon>Chromadorea</taxon>
        <taxon>Rhabditida</taxon>
        <taxon>Spirurina</taxon>
        <taxon>Oxyuridomorpha</taxon>
        <taxon>Oxyuroidea</taxon>
        <taxon>Oxyuridae</taxon>
        <taxon>Enterobius</taxon>
    </lineage>
</organism>
<reference evidence="6" key="1">
    <citation type="submission" date="2016-04" db="UniProtKB">
        <authorList>
            <consortium name="WormBaseParasite"/>
        </authorList>
    </citation>
    <scope>IDENTIFICATION</scope>
</reference>
<dbReference type="Pfam" id="PF07159">
    <property type="entry name" value="CYRIA-B_Rac1-bd"/>
    <property type="match status" value="1"/>
</dbReference>
<gene>
    <name evidence="4" type="ORF">EVEC_LOCUS8358</name>
</gene>
<dbReference type="PRINTS" id="PR01698">
    <property type="entry name" value="CYTOFMRPINTP"/>
</dbReference>
<keyword evidence="2" id="KW-0963">Cytoplasm</keyword>
<dbReference type="STRING" id="51028.A0A0N4VE23"/>
<proteinExistence type="inferred from homology"/>
<dbReference type="PANTHER" id="PTHR12195">
    <property type="entry name" value="CYTOPLASMIC FMR1-INTERACTING PROTEIN-RELATED"/>
    <property type="match status" value="1"/>
</dbReference>
<dbReference type="InterPro" id="IPR008081">
    <property type="entry name" value="Cytoplasmic_FMR1-int"/>
</dbReference>
<dbReference type="OrthoDB" id="10265867at2759"/>
<evidence type="ECO:0000313" key="4">
    <source>
        <dbReference type="EMBL" id="VDD93607.1"/>
    </source>
</evidence>
<dbReference type="GO" id="GO:0031267">
    <property type="term" value="F:small GTPase binding"/>
    <property type="evidence" value="ECO:0007669"/>
    <property type="project" value="InterPro"/>
</dbReference>